<sequence length="253" mass="28681">MGLLFLDVSIAHTGTNSLRTALLTTRWGLPQPSLLKTFCSSETSIRIHWCRNTAPTPHDRFDDMLLNATRSAGLQQVCRSATRSVNRQAPSFLDLVFVTNVTKILSCEVYPKLSGCNHLAIETHYAITLPRKGKFARAVQNFHQTDHAHLAQLAHLTPWSLTTGDDCAASYELWCDLAHAIQKETVPTRVRSRKRSPWITPDIIKMASRNKPFSSKLRAFNAQSHWQRQKKFSAALLKGYVNFARSRTKFLMF</sequence>
<accession>A0A9J6H7H9</accession>
<dbReference type="AlphaFoldDB" id="A0A9J6H7H9"/>
<dbReference type="PANTHER" id="PTHR33395">
    <property type="entry name" value="TRANSCRIPTASE, PUTATIVE-RELATED-RELATED"/>
    <property type="match status" value="1"/>
</dbReference>
<evidence type="ECO:0008006" key="3">
    <source>
        <dbReference type="Google" id="ProtNLM"/>
    </source>
</evidence>
<dbReference type="OrthoDB" id="10519436at2759"/>
<dbReference type="PANTHER" id="PTHR33395:SF22">
    <property type="entry name" value="REVERSE TRANSCRIPTASE DOMAIN-CONTAINING PROTEIN"/>
    <property type="match status" value="1"/>
</dbReference>
<name>A0A9J6H7H9_HAELO</name>
<dbReference type="GO" id="GO:0061343">
    <property type="term" value="P:cell adhesion involved in heart morphogenesis"/>
    <property type="evidence" value="ECO:0007669"/>
    <property type="project" value="TreeGrafter"/>
</dbReference>
<dbReference type="EMBL" id="JABSTR010001023">
    <property type="protein sequence ID" value="KAH9383228.1"/>
    <property type="molecule type" value="Genomic_DNA"/>
</dbReference>
<evidence type="ECO:0000313" key="1">
    <source>
        <dbReference type="EMBL" id="KAH9383228.1"/>
    </source>
</evidence>
<gene>
    <name evidence="1" type="ORF">HPB48_024297</name>
</gene>
<organism evidence="1 2">
    <name type="scientific">Haemaphysalis longicornis</name>
    <name type="common">Bush tick</name>
    <dbReference type="NCBI Taxonomy" id="44386"/>
    <lineage>
        <taxon>Eukaryota</taxon>
        <taxon>Metazoa</taxon>
        <taxon>Ecdysozoa</taxon>
        <taxon>Arthropoda</taxon>
        <taxon>Chelicerata</taxon>
        <taxon>Arachnida</taxon>
        <taxon>Acari</taxon>
        <taxon>Parasitiformes</taxon>
        <taxon>Ixodida</taxon>
        <taxon>Ixodoidea</taxon>
        <taxon>Ixodidae</taxon>
        <taxon>Haemaphysalinae</taxon>
        <taxon>Haemaphysalis</taxon>
    </lineage>
</organism>
<dbReference type="OMA" id="NGHINWS"/>
<proteinExistence type="predicted"/>
<dbReference type="GO" id="GO:0007508">
    <property type="term" value="P:larval heart development"/>
    <property type="evidence" value="ECO:0007669"/>
    <property type="project" value="TreeGrafter"/>
</dbReference>
<keyword evidence="2" id="KW-1185">Reference proteome</keyword>
<evidence type="ECO:0000313" key="2">
    <source>
        <dbReference type="Proteomes" id="UP000821853"/>
    </source>
</evidence>
<comment type="caution">
    <text evidence="1">The sequence shown here is derived from an EMBL/GenBank/DDBJ whole genome shotgun (WGS) entry which is preliminary data.</text>
</comment>
<dbReference type="GO" id="GO:0031012">
    <property type="term" value="C:extracellular matrix"/>
    <property type="evidence" value="ECO:0007669"/>
    <property type="project" value="TreeGrafter"/>
</dbReference>
<reference evidence="1 2" key="1">
    <citation type="journal article" date="2020" name="Cell">
        <title>Large-Scale Comparative Analyses of Tick Genomes Elucidate Their Genetic Diversity and Vector Capacities.</title>
        <authorList>
            <consortium name="Tick Genome and Microbiome Consortium (TIGMIC)"/>
            <person name="Jia N."/>
            <person name="Wang J."/>
            <person name="Shi W."/>
            <person name="Du L."/>
            <person name="Sun Y."/>
            <person name="Zhan W."/>
            <person name="Jiang J.F."/>
            <person name="Wang Q."/>
            <person name="Zhang B."/>
            <person name="Ji P."/>
            <person name="Bell-Sakyi L."/>
            <person name="Cui X.M."/>
            <person name="Yuan T.T."/>
            <person name="Jiang B.G."/>
            <person name="Yang W.F."/>
            <person name="Lam T.T."/>
            <person name="Chang Q.C."/>
            <person name="Ding S.J."/>
            <person name="Wang X.J."/>
            <person name="Zhu J.G."/>
            <person name="Ruan X.D."/>
            <person name="Zhao L."/>
            <person name="Wei J.T."/>
            <person name="Ye R.Z."/>
            <person name="Que T.C."/>
            <person name="Du C.H."/>
            <person name="Zhou Y.H."/>
            <person name="Cheng J.X."/>
            <person name="Dai P.F."/>
            <person name="Guo W.B."/>
            <person name="Han X.H."/>
            <person name="Huang E.J."/>
            <person name="Li L.F."/>
            <person name="Wei W."/>
            <person name="Gao Y.C."/>
            <person name="Liu J.Z."/>
            <person name="Shao H.Z."/>
            <person name="Wang X."/>
            <person name="Wang C.C."/>
            <person name="Yang T.C."/>
            <person name="Huo Q.B."/>
            <person name="Li W."/>
            <person name="Chen H.Y."/>
            <person name="Chen S.E."/>
            <person name="Zhou L.G."/>
            <person name="Ni X.B."/>
            <person name="Tian J.H."/>
            <person name="Sheng Y."/>
            <person name="Liu T."/>
            <person name="Pan Y.S."/>
            <person name="Xia L.Y."/>
            <person name="Li J."/>
            <person name="Zhao F."/>
            <person name="Cao W.C."/>
        </authorList>
    </citation>
    <scope>NUCLEOTIDE SEQUENCE [LARGE SCALE GENOMIC DNA]</scope>
    <source>
        <strain evidence="1">HaeL-2018</strain>
    </source>
</reference>
<dbReference type="Proteomes" id="UP000821853">
    <property type="component" value="Unassembled WGS sequence"/>
</dbReference>
<dbReference type="VEuPathDB" id="VectorBase:HLOH_051184"/>
<protein>
    <recommendedName>
        <fullName evidence="3">Endonuclease/exonuclease/phosphatase domain-containing protein</fullName>
    </recommendedName>
</protein>